<sequence>EVAGESTDSNTIKWCSTLLIEHASLLDSGKYSCHLLSNVRTESSVNIKVYEKSFINVLSTPTTSSNVIEVIKGEMAAIKYSVHAFPTPTFNWFNGTQSISRSSISTTTQLSNDSRVSTNGSTLLIKNVKFSDSGWYMLSVSVKNLMINETFLLSSPDPLPARIENLDPFINADIGDDVLLSCNTTGQPAPTVTWYHEDIIVQESKLSELMIRRVKQVDGGVYICVAENQYGKDNKSVSLNIQGDHQMQIMFAASGVSCLVLILACGLIAMRLRKKVKHEKCMSALLNIKDMPLEEQAQCSEYDSKKWEFPRDRLRFGKTLGRGAFGKVIQATAFDLEKSSSCKTVAVKMLKVGSRSNEYRALMTELRILIHLGPHLNIVNLLGACTTKEGPLMVIVEYCRHGNLSNYLRGLRHCYTGGRSDDTSKQEIKKQRLMSDDSADDGAFSGTDETDRSSWITDKRGSRASYLSGTGSLTSHEGDIRSHTRLSSGCEDSRMNLEKHHEANDDGDEKGKEQKDQLTLTDLLSYSLQVARGMEFLASKKCIHRDLAARNVLLSDYQVVKICDFGLARDIYKDPDYVRSGGDARLPIKWMAPESIFDKVYSNKSDVWSFGVLLWEIFTLGGSPYPGLQMDEDFCNKLRRGVRMGKPEHATDSVYSAMLGCWDNNPEDRPTFTKLCEEISDVLQEEAGHEYLDVLKIFEKEAEGKETLRGLRLYETPQETFTEGKNKMEEETSATINYTFVKVEDKENEETADETCEEISIVCDTVEANEIEENTYDDDIDEHNDPISDPQACVVLMDQDQPPLYEDVIASRIQDLN</sequence>
<evidence type="ECO:0000256" key="21">
    <source>
        <dbReference type="PIRSR" id="PIRSR000615-1"/>
    </source>
</evidence>
<keyword evidence="10" id="KW-0418">Kinase</keyword>
<keyword evidence="4" id="KW-0597">Phosphoprotein</keyword>
<dbReference type="InterPro" id="IPR017441">
    <property type="entry name" value="Protein_kinase_ATP_BS"/>
</dbReference>
<reference evidence="31" key="3">
    <citation type="submission" date="2025-08" db="UniProtKB">
        <authorList>
            <consortium name="Ensembl"/>
        </authorList>
    </citation>
    <scope>IDENTIFICATION</scope>
</reference>
<dbReference type="Pfam" id="PF07714">
    <property type="entry name" value="PK_Tyr_Ser-Thr"/>
    <property type="match status" value="1"/>
</dbReference>
<dbReference type="EMBL" id="EAAA01001262">
    <property type="status" value="NOT_ANNOTATED_CDS"/>
    <property type="molecule type" value="Genomic_DNA"/>
</dbReference>
<dbReference type="InterPro" id="IPR000719">
    <property type="entry name" value="Prot_kinase_dom"/>
</dbReference>
<evidence type="ECO:0000256" key="20">
    <source>
        <dbReference type="ARBA" id="ARBA00056965"/>
    </source>
</evidence>
<keyword evidence="8" id="KW-0677">Repeat</keyword>
<evidence type="ECO:0000256" key="1">
    <source>
        <dbReference type="ARBA" id="ARBA00004251"/>
    </source>
</evidence>
<keyword evidence="9 22" id="KW-0547">Nucleotide-binding</keyword>
<dbReference type="GO" id="GO:0004714">
    <property type="term" value="F:transmembrane receptor protein tyrosine kinase activity"/>
    <property type="evidence" value="ECO:0000318"/>
    <property type="project" value="GO_Central"/>
</dbReference>
<dbReference type="FunFam" id="1.10.510.10:FF:000077">
    <property type="entry name" value="Vascular endothelial growth factor receptor 2"/>
    <property type="match status" value="1"/>
</dbReference>
<keyword evidence="6 26" id="KW-0812">Transmembrane</keyword>
<reference evidence="32" key="1">
    <citation type="journal article" date="2002" name="Science">
        <title>The draft genome of Ciona intestinalis: insights into chordate and vertebrate origins.</title>
        <authorList>
            <person name="Dehal P."/>
            <person name="Satou Y."/>
            <person name="Campbell R.K."/>
            <person name="Chapman J."/>
            <person name="Degnan B."/>
            <person name="De Tomaso A."/>
            <person name="Davidson B."/>
            <person name="Di Gregorio A."/>
            <person name="Gelpke M."/>
            <person name="Goodstein D.M."/>
            <person name="Harafuji N."/>
            <person name="Hastings K.E."/>
            <person name="Ho I."/>
            <person name="Hotta K."/>
            <person name="Huang W."/>
            <person name="Kawashima T."/>
            <person name="Lemaire P."/>
            <person name="Martinez D."/>
            <person name="Meinertzhagen I.A."/>
            <person name="Necula S."/>
            <person name="Nonaka M."/>
            <person name="Putnam N."/>
            <person name="Rash S."/>
            <person name="Saiga H."/>
            <person name="Satake M."/>
            <person name="Terry A."/>
            <person name="Yamada L."/>
            <person name="Wang H.G."/>
            <person name="Awazu S."/>
            <person name="Azumi K."/>
            <person name="Boore J."/>
            <person name="Branno M."/>
            <person name="Chin-Bow S."/>
            <person name="DeSantis R."/>
            <person name="Doyle S."/>
            <person name="Francino P."/>
            <person name="Keys D.N."/>
            <person name="Haga S."/>
            <person name="Hayashi H."/>
            <person name="Hino K."/>
            <person name="Imai K.S."/>
            <person name="Inaba K."/>
            <person name="Kano S."/>
            <person name="Kobayashi K."/>
            <person name="Kobayashi M."/>
            <person name="Lee B.I."/>
            <person name="Makabe K.W."/>
            <person name="Manohar C."/>
            <person name="Matassi G."/>
            <person name="Medina M."/>
            <person name="Mochizuki Y."/>
            <person name="Mount S."/>
            <person name="Morishita T."/>
            <person name="Miura S."/>
            <person name="Nakayama A."/>
            <person name="Nishizaka S."/>
            <person name="Nomoto H."/>
            <person name="Ohta F."/>
            <person name="Oishi K."/>
            <person name="Rigoutsos I."/>
            <person name="Sano M."/>
            <person name="Sasaki A."/>
            <person name="Sasakura Y."/>
            <person name="Shoguchi E."/>
            <person name="Shin-i T."/>
            <person name="Spagnuolo A."/>
            <person name="Stainier D."/>
            <person name="Suzuki M.M."/>
            <person name="Tassy O."/>
            <person name="Takatori N."/>
            <person name="Tokuoka M."/>
            <person name="Yagi K."/>
            <person name="Yoshizaki F."/>
            <person name="Wada S."/>
            <person name="Zhang C."/>
            <person name="Hyatt P.D."/>
            <person name="Larimer F."/>
            <person name="Detter C."/>
            <person name="Doggett N."/>
            <person name="Glavina T."/>
            <person name="Hawkins T."/>
            <person name="Richardson P."/>
            <person name="Lucas S."/>
            <person name="Kohara Y."/>
            <person name="Levine M."/>
            <person name="Satoh N."/>
            <person name="Rokhsar D.S."/>
        </authorList>
    </citation>
    <scope>NUCLEOTIDE SEQUENCE [LARGE SCALE GENOMIC DNA]</scope>
</reference>
<dbReference type="FunFam" id="3.30.200.20:FF:000593">
    <property type="entry name" value="Predicted protein"/>
    <property type="match status" value="1"/>
</dbReference>
<dbReference type="Pfam" id="PF07679">
    <property type="entry name" value="I-set"/>
    <property type="match status" value="1"/>
</dbReference>
<feature type="domain" description="Protein kinase" evidence="29">
    <location>
        <begin position="314"/>
        <end position="692"/>
    </location>
</feature>
<feature type="domain" description="Ig-like" evidence="30">
    <location>
        <begin position="160"/>
        <end position="238"/>
    </location>
</feature>
<keyword evidence="5" id="KW-0808">Transferase</keyword>
<keyword evidence="11 22" id="KW-0067">ATP-binding</keyword>
<dbReference type="PANTHER" id="PTHR24416:SF600">
    <property type="entry name" value="PDGF- AND VEGF-RECEPTOR RELATED, ISOFORM J"/>
    <property type="match status" value="1"/>
</dbReference>
<dbReference type="Gene3D" id="3.30.200.20">
    <property type="entry name" value="Phosphorylase Kinase, domain 1"/>
    <property type="match status" value="1"/>
</dbReference>
<evidence type="ECO:0000259" key="30">
    <source>
        <dbReference type="PROSITE" id="PS50835"/>
    </source>
</evidence>
<dbReference type="GO" id="GO:0046872">
    <property type="term" value="F:metal ion binding"/>
    <property type="evidence" value="ECO:0007669"/>
    <property type="project" value="UniProtKB-KW"/>
</dbReference>
<feature type="active site" description="Proton acceptor" evidence="21">
    <location>
        <position position="546"/>
    </location>
</feature>
<proteinExistence type="inferred from homology"/>
<dbReference type="PROSITE" id="PS00107">
    <property type="entry name" value="PROTEIN_KINASE_ATP"/>
    <property type="match status" value="1"/>
</dbReference>
<protein>
    <recommendedName>
        <fullName evidence="2">receptor protein-tyrosine kinase</fullName>
        <ecNumber evidence="2">2.7.10.1</ecNumber>
    </recommendedName>
</protein>
<feature type="site" description="Important for interaction with phosphotyrosine-binding proteins" evidence="24">
    <location>
        <position position="691"/>
    </location>
</feature>
<evidence type="ECO:0000256" key="18">
    <source>
        <dbReference type="ARBA" id="ARBA00023319"/>
    </source>
</evidence>
<evidence type="ECO:0000256" key="5">
    <source>
        <dbReference type="ARBA" id="ARBA00022679"/>
    </source>
</evidence>
<dbReference type="InterPro" id="IPR001245">
    <property type="entry name" value="Ser-Thr/Tyr_kinase_cat_dom"/>
</dbReference>
<dbReference type="SUPFAM" id="SSF48726">
    <property type="entry name" value="Immunoglobulin"/>
    <property type="match status" value="2"/>
</dbReference>
<feature type="transmembrane region" description="Helical" evidence="28">
    <location>
        <begin position="249"/>
        <end position="270"/>
    </location>
</feature>
<evidence type="ECO:0000256" key="11">
    <source>
        <dbReference type="ARBA" id="ARBA00022840"/>
    </source>
</evidence>
<evidence type="ECO:0000256" key="27">
    <source>
        <dbReference type="SAM" id="MobiDB-lite"/>
    </source>
</evidence>
<keyword evidence="17" id="KW-0325">Glycoprotein</keyword>
<dbReference type="InterPro" id="IPR011009">
    <property type="entry name" value="Kinase-like_dom_sf"/>
</dbReference>
<feature type="region of interest" description="Disordered" evidence="27">
    <location>
        <begin position="419"/>
        <end position="454"/>
    </location>
</feature>
<dbReference type="InterPro" id="IPR003598">
    <property type="entry name" value="Ig_sub2"/>
</dbReference>
<dbReference type="GO" id="GO:0005886">
    <property type="term" value="C:plasma membrane"/>
    <property type="evidence" value="ECO:0000318"/>
    <property type="project" value="GO_Central"/>
</dbReference>
<dbReference type="STRING" id="7719.ENSCINP00000007171"/>
<evidence type="ECO:0000256" key="16">
    <source>
        <dbReference type="ARBA" id="ARBA00023170"/>
    </source>
</evidence>
<dbReference type="GO" id="GO:0008284">
    <property type="term" value="P:positive regulation of cell population proliferation"/>
    <property type="evidence" value="ECO:0000318"/>
    <property type="project" value="GO_Central"/>
</dbReference>
<evidence type="ECO:0000256" key="26">
    <source>
        <dbReference type="RuleBase" id="RU000311"/>
    </source>
</evidence>
<evidence type="ECO:0000259" key="29">
    <source>
        <dbReference type="PROSITE" id="PS50011"/>
    </source>
</evidence>
<comment type="function">
    <text evidence="20">Receptor for basic fibroblast growth factor.</text>
</comment>
<evidence type="ECO:0000256" key="19">
    <source>
        <dbReference type="ARBA" id="ARBA00051243"/>
    </source>
</evidence>
<reference evidence="31" key="2">
    <citation type="journal article" date="2008" name="Genome Biol.">
        <title>Improved genome assembly and evidence-based global gene model set for the chordate Ciona intestinalis: new insight into intron and operon populations.</title>
        <authorList>
            <person name="Satou Y."/>
            <person name="Mineta K."/>
            <person name="Ogasawara M."/>
            <person name="Sasakura Y."/>
            <person name="Shoguchi E."/>
            <person name="Ueno K."/>
            <person name="Yamada L."/>
            <person name="Matsumoto J."/>
            <person name="Wasserscheid J."/>
            <person name="Dewar K."/>
            <person name="Wiley G.B."/>
            <person name="Macmil S.L."/>
            <person name="Roe B.A."/>
            <person name="Zeller R.W."/>
            <person name="Hastings K.E."/>
            <person name="Lemaire P."/>
            <person name="Lindquist E."/>
            <person name="Endo T."/>
            <person name="Hotta K."/>
            <person name="Inaba K."/>
        </authorList>
    </citation>
    <scope>NUCLEOTIDE SEQUENCE [LARGE SCALE GENOMIC DNA]</scope>
    <source>
        <strain evidence="31">wild type</strain>
    </source>
</reference>
<feature type="binding site" evidence="23">
    <location>
        <position position="551"/>
    </location>
    <ligand>
        <name>Mg(2+)</name>
        <dbReference type="ChEBI" id="CHEBI:18420"/>
    </ligand>
</feature>
<accession>F6TLX0</accession>
<feature type="binding site" evidence="22">
    <location>
        <position position="550"/>
    </location>
    <ligand>
        <name>ATP</name>
        <dbReference type="ChEBI" id="CHEBI:30616"/>
    </ligand>
</feature>
<evidence type="ECO:0000256" key="3">
    <source>
        <dbReference type="ARBA" id="ARBA00022475"/>
    </source>
</evidence>
<comment type="similarity">
    <text evidence="26">Belongs to the protein kinase superfamily. Tyr protein kinase family. CSF-1/PDGF receptor subfamily.</text>
</comment>
<keyword evidence="18 26" id="KW-0393">Immunoglobulin domain</keyword>
<evidence type="ECO:0000256" key="13">
    <source>
        <dbReference type="ARBA" id="ARBA00023136"/>
    </source>
</evidence>
<dbReference type="HOGENOM" id="CLU_346005_0_0_1"/>
<evidence type="ECO:0000256" key="2">
    <source>
        <dbReference type="ARBA" id="ARBA00011902"/>
    </source>
</evidence>
<evidence type="ECO:0000256" key="7">
    <source>
        <dbReference type="ARBA" id="ARBA00022729"/>
    </source>
</evidence>
<dbReference type="Gene3D" id="1.10.510.10">
    <property type="entry name" value="Transferase(Phosphotransferase) domain 1"/>
    <property type="match status" value="1"/>
</dbReference>
<dbReference type="EC" id="2.7.10.1" evidence="2"/>
<dbReference type="SUPFAM" id="SSF56112">
    <property type="entry name" value="Protein kinase-like (PK-like)"/>
    <property type="match status" value="1"/>
</dbReference>
<evidence type="ECO:0000256" key="4">
    <source>
        <dbReference type="ARBA" id="ARBA00022553"/>
    </source>
</evidence>
<evidence type="ECO:0000256" key="15">
    <source>
        <dbReference type="ARBA" id="ARBA00023157"/>
    </source>
</evidence>
<dbReference type="PIRSF" id="PIRSF000615">
    <property type="entry name" value="TyrPK_CSF1-R"/>
    <property type="match status" value="1"/>
</dbReference>
<keyword evidence="15" id="KW-1015">Disulfide bond</keyword>
<evidence type="ECO:0000256" key="22">
    <source>
        <dbReference type="PIRSR" id="PIRSR000615-2"/>
    </source>
</evidence>
<keyword evidence="12 28" id="KW-1133">Transmembrane helix</keyword>
<dbReference type="PROSITE" id="PS50835">
    <property type="entry name" value="IG_LIKE"/>
    <property type="match status" value="1"/>
</dbReference>
<reference evidence="31" key="4">
    <citation type="submission" date="2025-09" db="UniProtKB">
        <authorList>
            <consortium name="Ensembl"/>
        </authorList>
    </citation>
    <scope>IDENTIFICATION</scope>
</reference>
<evidence type="ECO:0000256" key="10">
    <source>
        <dbReference type="ARBA" id="ARBA00022777"/>
    </source>
</evidence>
<keyword evidence="32" id="KW-1185">Reference proteome</keyword>
<dbReference type="InterPro" id="IPR013098">
    <property type="entry name" value="Ig_I-set"/>
</dbReference>
<dbReference type="GO" id="GO:0005524">
    <property type="term" value="F:ATP binding"/>
    <property type="evidence" value="ECO:0007669"/>
    <property type="project" value="UniProtKB-UniRule"/>
</dbReference>
<dbReference type="SMART" id="SM00409">
    <property type="entry name" value="IG"/>
    <property type="match status" value="2"/>
</dbReference>
<feature type="binding site" evidence="22 25">
    <location>
        <position position="348"/>
    </location>
    <ligand>
        <name>ATP</name>
        <dbReference type="ChEBI" id="CHEBI:30616"/>
    </ligand>
</feature>
<dbReference type="InParanoid" id="F6TLX0"/>
<dbReference type="PROSITE" id="PS00240">
    <property type="entry name" value="RECEPTOR_TYR_KIN_III"/>
    <property type="match status" value="1"/>
</dbReference>
<dbReference type="GeneTree" id="ENSGT00940000164144"/>
<dbReference type="GO" id="GO:0007169">
    <property type="term" value="P:cell surface receptor protein tyrosine kinase signaling pathway"/>
    <property type="evidence" value="ECO:0000318"/>
    <property type="project" value="GO_Central"/>
</dbReference>
<dbReference type="SMART" id="SM00408">
    <property type="entry name" value="IGc2"/>
    <property type="match status" value="2"/>
</dbReference>
<dbReference type="InterPro" id="IPR008266">
    <property type="entry name" value="Tyr_kinase_AS"/>
</dbReference>
<dbReference type="PANTHER" id="PTHR24416">
    <property type="entry name" value="TYROSINE-PROTEIN KINASE RECEPTOR"/>
    <property type="match status" value="1"/>
</dbReference>
<keyword evidence="16 26" id="KW-0675">Receptor</keyword>
<evidence type="ECO:0000313" key="31">
    <source>
        <dbReference type="Ensembl" id="ENSCINP00000007171.3"/>
    </source>
</evidence>
<dbReference type="SMART" id="SM00219">
    <property type="entry name" value="TyrKc"/>
    <property type="match status" value="1"/>
</dbReference>
<dbReference type="InterPro" id="IPR050122">
    <property type="entry name" value="RTK"/>
</dbReference>
<name>F6TLX0_CIOIN</name>
<keyword evidence="13 28" id="KW-0472">Membrane</keyword>
<dbReference type="GO" id="GO:0043235">
    <property type="term" value="C:receptor complex"/>
    <property type="evidence" value="ECO:0000318"/>
    <property type="project" value="GO_Central"/>
</dbReference>
<evidence type="ECO:0000256" key="25">
    <source>
        <dbReference type="PROSITE-ProRule" id="PRU10141"/>
    </source>
</evidence>
<dbReference type="AlphaFoldDB" id="F6TLX0"/>
<feature type="binding site" evidence="23">
    <location>
        <position position="564"/>
    </location>
    <ligand>
        <name>Mg(2+)</name>
        <dbReference type="ChEBI" id="CHEBI:18420"/>
    </ligand>
</feature>
<dbReference type="InterPro" id="IPR020635">
    <property type="entry name" value="Tyr_kinase_cat_dom"/>
</dbReference>
<evidence type="ECO:0000256" key="9">
    <source>
        <dbReference type="ARBA" id="ARBA00022741"/>
    </source>
</evidence>
<evidence type="ECO:0000256" key="28">
    <source>
        <dbReference type="SAM" id="Phobius"/>
    </source>
</evidence>
<evidence type="ECO:0000256" key="12">
    <source>
        <dbReference type="ARBA" id="ARBA00022989"/>
    </source>
</evidence>
<feature type="region of interest" description="Disordered" evidence="27">
    <location>
        <begin position="467"/>
        <end position="493"/>
    </location>
</feature>
<organism evidence="31 32">
    <name type="scientific">Ciona intestinalis</name>
    <name type="common">Transparent sea squirt</name>
    <name type="synonym">Ascidia intestinalis</name>
    <dbReference type="NCBI Taxonomy" id="7719"/>
    <lineage>
        <taxon>Eukaryota</taxon>
        <taxon>Metazoa</taxon>
        <taxon>Chordata</taxon>
        <taxon>Tunicata</taxon>
        <taxon>Ascidiacea</taxon>
        <taxon>Phlebobranchia</taxon>
        <taxon>Cionidae</taxon>
        <taxon>Ciona</taxon>
    </lineage>
</organism>
<comment type="catalytic activity">
    <reaction evidence="19">
        <text>L-tyrosyl-[protein] + ATP = O-phospho-L-tyrosyl-[protein] + ADP + H(+)</text>
        <dbReference type="Rhea" id="RHEA:10596"/>
        <dbReference type="Rhea" id="RHEA-COMP:10136"/>
        <dbReference type="Rhea" id="RHEA-COMP:20101"/>
        <dbReference type="ChEBI" id="CHEBI:15378"/>
        <dbReference type="ChEBI" id="CHEBI:30616"/>
        <dbReference type="ChEBI" id="CHEBI:46858"/>
        <dbReference type="ChEBI" id="CHEBI:61978"/>
        <dbReference type="ChEBI" id="CHEBI:456216"/>
        <dbReference type="EC" id="2.7.10.1"/>
    </reaction>
</comment>
<dbReference type="InterPro" id="IPR036179">
    <property type="entry name" value="Ig-like_dom_sf"/>
</dbReference>
<dbReference type="OMA" id="CEDSRMN"/>
<dbReference type="FunCoup" id="F6TLX0">
    <property type="interactions" value="1"/>
</dbReference>
<dbReference type="Ensembl" id="ENSCINT00000007171.3">
    <property type="protein sequence ID" value="ENSCINP00000007171.3"/>
    <property type="gene ID" value="ENSCING00000003493.3"/>
</dbReference>
<dbReference type="GO" id="GO:0016477">
    <property type="term" value="P:cell migration"/>
    <property type="evidence" value="ECO:0000318"/>
    <property type="project" value="GO_Central"/>
</dbReference>
<dbReference type="InterPro" id="IPR013783">
    <property type="entry name" value="Ig-like_fold"/>
</dbReference>
<evidence type="ECO:0000256" key="24">
    <source>
        <dbReference type="PIRSR" id="PIRSR000615-4"/>
    </source>
</evidence>
<keyword evidence="14" id="KW-0829">Tyrosine-protein kinase</keyword>
<evidence type="ECO:0000256" key="14">
    <source>
        <dbReference type="ARBA" id="ARBA00023137"/>
    </source>
</evidence>
<evidence type="ECO:0000256" key="6">
    <source>
        <dbReference type="ARBA" id="ARBA00022692"/>
    </source>
</evidence>
<dbReference type="InterPro" id="IPR001824">
    <property type="entry name" value="Tyr_kinase_rcpt_3_CS"/>
</dbReference>
<dbReference type="PROSITE" id="PS00109">
    <property type="entry name" value="PROTEIN_KINASE_TYR"/>
    <property type="match status" value="1"/>
</dbReference>
<feature type="binding site" evidence="22">
    <location>
        <begin position="321"/>
        <end position="328"/>
    </location>
    <ligand>
        <name>ATP</name>
        <dbReference type="ChEBI" id="CHEBI:30616"/>
    </ligand>
</feature>
<dbReference type="Pfam" id="PF13927">
    <property type="entry name" value="Ig_3"/>
    <property type="match status" value="1"/>
</dbReference>
<dbReference type="Proteomes" id="UP000008144">
    <property type="component" value="Chromosome 14"/>
</dbReference>
<dbReference type="PROSITE" id="PS50011">
    <property type="entry name" value="PROTEIN_KINASE_DOM"/>
    <property type="match status" value="1"/>
</dbReference>
<keyword evidence="23" id="KW-0460">Magnesium</keyword>
<feature type="compositionally biased region" description="Basic and acidic residues" evidence="27">
    <location>
        <begin position="419"/>
        <end position="435"/>
    </location>
</feature>
<keyword evidence="23" id="KW-0479">Metal-binding</keyword>
<keyword evidence="3" id="KW-1003">Cell membrane</keyword>
<evidence type="ECO:0000256" key="8">
    <source>
        <dbReference type="ARBA" id="ARBA00022737"/>
    </source>
</evidence>
<evidence type="ECO:0000256" key="23">
    <source>
        <dbReference type="PIRSR" id="PIRSR000615-3"/>
    </source>
</evidence>
<keyword evidence="7" id="KW-0732">Signal</keyword>
<evidence type="ECO:0000256" key="17">
    <source>
        <dbReference type="ARBA" id="ARBA00023180"/>
    </source>
</evidence>
<evidence type="ECO:0000313" key="32">
    <source>
        <dbReference type="Proteomes" id="UP000008144"/>
    </source>
</evidence>
<dbReference type="InterPro" id="IPR003599">
    <property type="entry name" value="Ig_sub"/>
</dbReference>
<dbReference type="Gene3D" id="2.60.40.10">
    <property type="entry name" value="Immunoglobulins"/>
    <property type="match status" value="3"/>
</dbReference>
<comment type="subcellular location">
    <subcellularLocation>
        <location evidence="1">Cell membrane</location>
        <topology evidence="1">Single-pass type I membrane protein</topology>
    </subcellularLocation>
    <subcellularLocation>
        <location evidence="26">Membrane</location>
        <topology evidence="26">Single-pass type I membrane protein</topology>
    </subcellularLocation>
</comment>
<dbReference type="SMR" id="F6TLX0"/>
<dbReference type="InterPro" id="IPR007110">
    <property type="entry name" value="Ig-like_dom"/>
</dbReference>